<accession>A0A1I2UYK2</accession>
<gene>
    <name evidence="2" type="ORF">SAMN04489864_102419</name>
</gene>
<dbReference type="InterPro" id="IPR010502">
    <property type="entry name" value="Carb-bd_dom_fam9"/>
</dbReference>
<keyword evidence="3" id="KW-1185">Reference proteome</keyword>
<proteinExistence type="predicted"/>
<dbReference type="Proteomes" id="UP000199666">
    <property type="component" value="Unassembled WGS sequence"/>
</dbReference>
<evidence type="ECO:0000259" key="1">
    <source>
        <dbReference type="Pfam" id="PF16011"/>
    </source>
</evidence>
<dbReference type="EMBL" id="FOPP01000002">
    <property type="protein sequence ID" value="SFG82315.1"/>
    <property type="molecule type" value="Genomic_DNA"/>
</dbReference>
<organism evidence="2 3">
    <name type="scientific">Pedobacter insulae</name>
    <dbReference type="NCBI Taxonomy" id="414048"/>
    <lineage>
        <taxon>Bacteria</taxon>
        <taxon>Pseudomonadati</taxon>
        <taxon>Bacteroidota</taxon>
        <taxon>Sphingobacteriia</taxon>
        <taxon>Sphingobacteriales</taxon>
        <taxon>Sphingobacteriaceae</taxon>
        <taxon>Pedobacter</taxon>
    </lineage>
</organism>
<evidence type="ECO:0000313" key="2">
    <source>
        <dbReference type="EMBL" id="SFG82315.1"/>
    </source>
</evidence>
<protein>
    <submittedName>
        <fullName evidence="2">Carbohydrate-binding family 9</fullName>
    </submittedName>
</protein>
<dbReference type="GO" id="GO:0004553">
    <property type="term" value="F:hydrolase activity, hydrolyzing O-glycosyl compounds"/>
    <property type="evidence" value="ECO:0007669"/>
    <property type="project" value="InterPro"/>
</dbReference>
<dbReference type="Pfam" id="PF16011">
    <property type="entry name" value="CBM9_2"/>
    <property type="match status" value="1"/>
</dbReference>
<evidence type="ECO:0000313" key="3">
    <source>
        <dbReference type="Proteomes" id="UP000199666"/>
    </source>
</evidence>
<reference evidence="2 3" key="1">
    <citation type="submission" date="2016-10" db="EMBL/GenBank/DDBJ databases">
        <authorList>
            <person name="de Groot N.N."/>
        </authorList>
    </citation>
    <scope>NUCLEOTIDE SEQUENCE [LARGE SCALE GENOMIC DNA]</scope>
    <source>
        <strain evidence="2 3">DSM 18684</strain>
    </source>
</reference>
<dbReference type="GO" id="GO:0016052">
    <property type="term" value="P:carbohydrate catabolic process"/>
    <property type="evidence" value="ECO:0007669"/>
    <property type="project" value="InterPro"/>
</dbReference>
<dbReference type="GO" id="GO:0030246">
    <property type="term" value="F:carbohydrate binding"/>
    <property type="evidence" value="ECO:0007669"/>
    <property type="project" value="InterPro"/>
</dbReference>
<dbReference type="OrthoDB" id="9801646at2"/>
<dbReference type="STRING" id="414048.SAMN04489864_102419"/>
<sequence>MRIPLIESISYNTEIEKVSQLLDALPQFPIKHQSWEGYPSNCEANFVIAHAGDAICLKFYVKEDVIKVSTYQTNGRVHKDNCVEFFVAFGTQKKYYNIEFNCTGICLVGFGEKRLNRILLDEKLIAQVQTQIKIISTPVNSSTKYTWEITALLPIEIFEEANLLSFHQLTAQGNFFKCGDDLPQPHFYSWNKIEAKDPDFHLPEFFGALMFD</sequence>
<feature type="domain" description="Carbohydrate-binding" evidence="1">
    <location>
        <begin position="25"/>
        <end position="211"/>
    </location>
</feature>
<dbReference type="CDD" id="cd09620">
    <property type="entry name" value="CBM9_like_3"/>
    <property type="match status" value="1"/>
</dbReference>
<dbReference type="RefSeq" id="WP_090992445.1">
    <property type="nucleotide sequence ID" value="NZ_FOPP01000002.1"/>
</dbReference>
<dbReference type="AlphaFoldDB" id="A0A1I2UYK2"/>
<dbReference type="Gene3D" id="2.60.40.1190">
    <property type="match status" value="1"/>
</dbReference>
<name>A0A1I2UYK2_9SPHI</name>
<dbReference type="SUPFAM" id="SSF49344">
    <property type="entry name" value="CBD9-like"/>
    <property type="match status" value="1"/>
</dbReference>